<dbReference type="OrthoDB" id="10577515at2759"/>
<dbReference type="VEuPathDB" id="TrichDB:TRFO_03740"/>
<feature type="compositionally biased region" description="Acidic residues" evidence="1">
    <location>
        <begin position="272"/>
        <end position="282"/>
    </location>
</feature>
<evidence type="ECO:0000256" key="1">
    <source>
        <dbReference type="SAM" id="MobiDB-lite"/>
    </source>
</evidence>
<dbReference type="Proteomes" id="UP000179807">
    <property type="component" value="Unassembled WGS sequence"/>
</dbReference>
<comment type="caution">
    <text evidence="2">The sequence shown here is derived from an EMBL/GenBank/DDBJ whole genome shotgun (WGS) entry which is preliminary data.</text>
</comment>
<sequence>MTVYMVKKLILTNNFKRSIFKSKLRKMSKKAQKQLNLNVMRILKDNGIIHNLHAKLMADTAEAIQKSDINSMKCFKDPKTDIDSQIAANLVFSYLKKYNMTETIRCIQSEMQNLKETKINIPKELHLDENDLQKSGNGDFLSSIISKYISSTDEITQSNHDNLLQAITERLNSLQDGQEYSNPDFDDIQNHPIKGAAPYKTQYTISNKMGPENGVPMEENPLSSSLAGVRSDKKIIRNSAEKQGFLEELEPLPELKEPPTYIPSPHTQQILENDDFDDFDDI</sequence>
<evidence type="ECO:0000313" key="2">
    <source>
        <dbReference type="EMBL" id="OHT12111.1"/>
    </source>
</evidence>
<dbReference type="RefSeq" id="XP_068365247.1">
    <property type="nucleotide sequence ID" value="XM_068491490.1"/>
</dbReference>
<keyword evidence="3" id="KW-1185">Reference proteome</keyword>
<protein>
    <recommendedName>
        <fullName evidence="4">LisH domain-containing protein</fullName>
    </recommendedName>
</protein>
<feature type="region of interest" description="Disordered" evidence="1">
    <location>
        <begin position="240"/>
        <end position="282"/>
    </location>
</feature>
<dbReference type="EMBL" id="MLAK01000571">
    <property type="protein sequence ID" value="OHT12111.1"/>
    <property type="molecule type" value="Genomic_DNA"/>
</dbReference>
<proteinExistence type="predicted"/>
<dbReference type="GeneID" id="94826194"/>
<organism evidence="2 3">
    <name type="scientific">Tritrichomonas foetus</name>
    <dbReference type="NCBI Taxonomy" id="1144522"/>
    <lineage>
        <taxon>Eukaryota</taxon>
        <taxon>Metamonada</taxon>
        <taxon>Parabasalia</taxon>
        <taxon>Tritrichomonadida</taxon>
        <taxon>Tritrichomonadidae</taxon>
        <taxon>Tritrichomonas</taxon>
    </lineage>
</organism>
<evidence type="ECO:0000313" key="3">
    <source>
        <dbReference type="Proteomes" id="UP000179807"/>
    </source>
</evidence>
<dbReference type="AlphaFoldDB" id="A0A1J4KLD3"/>
<reference evidence="2" key="1">
    <citation type="submission" date="2016-10" db="EMBL/GenBank/DDBJ databases">
        <authorList>
            <person name="Benchimol M."/>
            <person name="Almeida L.G."/>
            <person name="Vasconcelos A.T."/>
            <person name="Perreira-Neves A."/>
            <person name="Rosa I.A."/>
            <person name="Tasca T."/>
            <person name="Bogo M.R."/>
            <person name="de Souza W."/>
        </authorList>
    </citation>
    <scope>NUCLEOTIDE SEQUENCE [LARGE SCALE GENOMIC DNA]</scope>
    <source>
        <strain evidence="2">K</strain>
    </source>
</reference>
<gene>
    <name evidence="2" type="ORF">TRFO_03740</name>
</gene>
<evidence type="ECO:0008006" key="4">
    <source>
        <dbReference type="Google" id="ProtNLM"/>
    </source>
</evidence>
<accession>A0A1J4KLD3</accession>
<name>A0A1J4KLD3_9EUKA</name>